<reference evidence="1 2" key="1">
    <citation type="journal article" date="2018" name="Front. Plant Sci.">
        <title>Red Clover (Trifolium pratense) and Zigzag Clover (T. medium) - A Picture of Genomic Similarities and Differences.</title>
        <authorList>
            <person name="Dluhosova J."/>
            <person name="Istvanek J."/>
            <person name="Nedelnik J."/>
            <person name="Repkova J."/>
        </authorList>
    </citation>
    <scope>NUCLEOTIDE SEQUENCE [LARGE SCALE GENOMIC DNA]</scope>
    <source>
        <strain evidence="2">cv. 10/8</strain>
        <tissue evidence="1">Leaf</tissue>
    </source>
</reference>
<comment type="caution">
    <text evidence="1">The sequence shown here is derived from an EMBL/GenBank/DDBJ whole genome shotgun (WGS) entry which is preliminary data.</text>
</comment>
<name>A0A392TH16_9FABA</name>
<proteinExistence type="predicted"/>
<keyword evidence="2" id="KW-1185">Reference proteome</keyword>
<organism evidence="1 2">
    <name type="scientific">Trifolium medium</name>
    <dbReference type="NCBI Taxonomy" id="97028"/>
    <lineage>
        <taxon>Eukaryota</taxon>
        <taxon>Viridiplantae</taxon>
        <taxon>Streptophyta</taxon>
        <taxon>Embryophyta</taxon>
        <taxon>Tracheophyta</taxon>
        <taxon>Spermatophyta</taxon>
        <taxon>Magnoliopsida</taxon>
        <taxon>eudicotyledons</taxon>
        <taxon>Gunneridae</taxon>
        <taxon>Pentapetalae</taxon>
        <taxon>rosids</taxon>
        <taxon>fabids</taxon>
        <taxon>Fabales</taxon>
        <taxon>Fabaceae</taxon>
        <taxon>Papilionoideae</taxon>
        <taxon>50 kb inversion clade</taxon>
        <taxon>NPAAA clade</taxon>
        <taxon>Hologalegina</taxon>
        <taxon>IRL clade</taxon>
        <taxon>Trifolieae</taxon>
        <taxon>Trifolium</taxon>
    </lineage>
</organism>
<feature type="non-terminal residue" evidence="1">
    <location>
        <position position="62"/>
    </location>
</feature>
<dbReference type="EMBL" id="LXQA010571734">
    <property type="protein sequence ID" value="MCI59894.1"/>
    <property type="molecule type" value="Genomic_DNA"/>
</dbReference>
<evidence type="ECO:0000313" key="1">
    <source>
        <dbReference type="EMBL" id="MCI59894.1"/>
    </source>
</evidence>
<sequence>MGVIYDSISHNISYMDHIESQAQPAEPQPAEPSEPTNQMLMDFMTRGFNRMDLQFAGMREEF</sequence>
<dbReference type="Proteomes" id="UP000265520">
    <property type="component" value="Unassembled WGS sequence"/>
</dbReference>
<accession>A0A392TH16</accession>
<dbReference type="AlphaFoldDB" id="A0A392TH16"/>
<evidence type="ECO:0000313" key="2">
    <source>
        <dbReference type="Proteomes" id="UP000265520"/>
    </source>
</evidence>
<protein>
    <submittedName>
        <fullName evidence="1">Uncharacterized protein</fullName>
    </submittedName>
</protein>